<dbReference type="Proteomes" id="UP000008066">
    <property type="component" value="Unassembled WGS sequence"/>
</dbReference>
<dbReference type="OMA" id="IVNIDVC"/>
<keyword evidence="2" id="KW-1185">Reference proteome</keyword>
<proteinExistence type="predicted"/>
<name>G0SF88_CHATD</name>
<dbReference type="InterPro" id="IPR050546">
    <property type="entry name" value="Glycosyl_Hydrlase_16"/>
</dbReference>
<accession>G0SF88</accession>
<dbReference type="HOGENOM" id="CLU_016972_1_0_1"/>
<evidence type="ECO:0000313" key="1">
    <source>
        <dbReference type="EMBL" id="EGS18104.1"/>
    </source>
</evidence>
<dbReference type="RefSeq" id="XP_006696435.1">
    <property type="nucleotide sequence ID" value="XM_006696372.1"/>
</dbReference>
<dbReference type="SUPFAM" id="SSF49899">
    <property type="entry name" value="Concanavalin A-like lectins/glucanases"/>
    <property type="match status" value="1"/>
</dbReference>
<dbReference type="Pfam" id="PF26113">
    <property type="entry name" value="GH16_XgeA"/>
    <property type="match status" value="1"/>
</dbReference>
<dbReference type="OrthoDB" id="192832at2759"/>
<gene>
    <name evidence="1" type="ORF">CTHT_0061190</name>
</gene>
<dbReference type="eggNOG" id="ENOG502QUM3">
    <property type="taxonomic scope" value="Eukaryota"/>
</dbReference>
<sequence length="278" mass="30355">MGTEDTRQNSGTSFFEKFSYFHDYDPAGGFVHYNLTYATSDTVIIKVDTTVGPGSEPDASTGRFSVRLESKKHPNNWPMNGEIDILETANIQDPSSPDTSAIMALHTTEGCTMQSVQREMTGSAGQSDCHNATNYNTGCVVTTKDYSSIDGGNAAARAFNAAGGSGIVALEWREEGIRLWVFPREEGGLQRMIGSSMPDPSVWGRPIADFPSTKCDIGAHFRNQSIIVNIDLCGYMTEATWESSGCGPQSCVEFVANNPLAFQNAYWEFGEFRVYQAI</sequence>
<dbReference type="GeneID" id="18260157"/>
<reference evidence="1 2" key="1">
    <citation type="journal article" date="2011" name="Cell">
        <title>Insight into structure and assembly of the nuclear pore complex by utilizing the genome of a eukaryotic thermophile.</title>
        <authorList>
            <person name="Amlacher S."/>
            <person name="Sarges P."/>
            <person name="Flemming D."/>
            <person name="van Noort V."/>
            <person name="Kunze R."/>
            <person name="Devos D.P."/>
            <person name="Arumugam M."/>
            <person name="Bork P."/>
            <person name="Hurt E."/>
        </authorList>
    </citation>
    <scope>NUCLEOTIDE SEQUENCE [LARGE SCALE GENOMIC DNA]</scope>
    <source>
        <strain evidence="2">DSM 1495 / CBS 144.50 / IMI 039719</strain>
    </source>
</reference>
<evidence type="ECO:0000313" key="2">
    <source>
        <dbReference type="Proteomes" id="UP000008066"/>
    </source>
</evidence>
<organism evidence="2">
    <name type="scientific">Chaetomium thermophilum (strain DSM 1495 / CBS 144.50 / IMI 039719)</name>
    <name type="common">Thermochaetoides thermophila</name>
    <dbReference type="NCBI Taxonomy" id="759272"/>
    <lineage>
        <taxon>Eukaryota</taxon>
        <taxon>Fungi</taxon>
        <taxon>Dikarya</taxon>
        <taxon>Ascomycota</taxon>
        <taxon>Pezizomycotina</taxon>
        <taxon>Sordariomycetes</taxon>
        <taxon>Sordariomycetidae</taxon>
        <taxon>Sordariales</taxon>
        <taxon>Chaetomiaceae</taxon>
        <taxon>Thermochaetoides</taxon>
    </lineage>
</organism>
<dbReference type="InterPro" id="IPR013320">
    <property type="entry name" value="ConA-like_dom_sf"/>
</dbReference>
<dbReference type="PANTHER" id="PTHR10963">
    <property type="entry name" value="GLYCOSYL HYDROLASE-RELATED"/>
    <property type="match status" value="1"/>
</dbReference>
<dbReference type="PANTHER" id="PTHR10963:SF42">
    <property type="entry name" value="PUTATIVE (AFU_ORTHOLOGUE AFUA_5G02280)-RELATED"/>
    <property type="match status" value="1"/>
</dbReference>
<dbReference type="Gene3D" id="2.60.120.200">
    <property type="match status" value="2"/>
</dbReference>
<dbReference type="EMBL" id="GL988046">
    <property type="protein sequence ID" value="EGS18104.1"/>
    <property type="molecule type" value="Genomic_DNA"/>
</dbReference>
<dbReference type="STRING" id="759272.G0SF88"/>
<dbReference type="AlphaFoldDB" id="G0SF88"/>
<dbReference type="KEGG" id="cthr:CTHT_0061190"/>
<protein>
    <submittedName>
        <fullName evidence="1">Endo-1,3(4)-beta-glucanase-like protein</fullName>
    </submittedName>
</protein>
<dbReference type="GO" id="GO:0009251">
    <property type="term" value="P:glucan catabolic process"/>
    <property type="evidence" value="ECO:0007669"/>
    <property type="project" value="TreeGrafter"/>
</dbReference>